<gene>
    <name evidence="3" type="ORF">PL2TA16_03289</name>
</gene>
<feature type="chain" id="PRO_5004718422" evidence="2">
    <location>
        <begin position="25"/>
        <end position="188"/>
    </location>
</feature>
<dbReference type="PROSITE" id="PS51257">
    <property type="entry name" value="PROKAR_LIPOPROTEIN"/>
    <property type="match status" value="1"/>
</dbReference>
<dbReference type="EMBL" id="AUSV01000036">
    <property type="protein sequence ID" value="ESP93436.1"/>
    <property type="molecule type" value="Genomic_DNA"/>
</dbReference>
<name>V4H7J4_PSEL2</name>
<comment type="caution">
    <text evidence="3">The sequence shown here is derived from an EMBL/GenBank/DDBJ whole genome shotgun (WGS) entry which is preliminary data.</text>
</comment>
<evidence type="ECO:0000256" key="1">
    <source>
        <dbReference type="SAM" id="MobiDB-lite"/>
    </source>
</evidence>
<feature type="region of interest" description="Disordered" evidence="1">
    <location>
        <begin position="27"/>
        <end position="47"/>
    </location>
</feature>
<dbReference type="AlphaFoldDB" id="V4H7J4"/>
<accession>V4H7J4</accession>
<evidence type="ECO:0000256" key="2">
    <source>
        <dbReference type="SAM" id="SignalP"/>
    </source>
</evidence>
<evidence type="ECO:0000313" key="3">
    <source>
        <dbReference type="EMBL" id="ESP93436.1"/>
    </source>
</evidence>
<feature type="signal peptide" evidence="2">
    <location>
        <begin position="1"/>
        <end position="24"/>
    </location>
</feature>
<dbReference type="Proteomes" id="UP000017820">
    <property type="component" value="Unassembled WGS sequence"/>
</dbReference>
<proteinExistence type="predicted"/>
<dbReference type="PATRIC" id="fig|1353533.3.peg.2250"/>
<reference evidence="3 4" key="1">
    <citation type="submission" date="2013-07" db="EMBL/GenBank/DDBJ databases">
        <title>Draft genome sequence of Pseudoalteromonas luteoviolacea 2ta16.</title>
        <authorList>
            <person name="Allen E.E."/>
            <person name="Azam F."/>
            <person name="Podell S."/>
        </authorList>
    </citation>
    <scope>NUCLEOTIDE SEQUENCE [LARGE SCALE GENOMIC DNA]</scope>
    <source>
        <strain evidence="3 4">2ta16</strain>
    </source>
</reference>
<evidence type="ECO:0000313" key="4">
    <source>
        <dbReference type="Proteomes" id="UP000017820"/>
    </source>
</evidence>
<keyword evidence="2" id="KW-0732">Signal</keyword>
<dbReference type="RefSeq" id="WP_023399167.1">
    <property type="nucleotide sequence ID" value="NZ_AUSV01000036.1"/>
</dbReference>
<protein>
    <submittedName>
        <fullName evidence="3">Uncharacterized protein</fullName>
    </submittedName>
</protein>
<organism evidence="3 4">
    <name type="scientific">Pseudoalteromonas luteoviolacea (strain 2ta16)</name>
    <dbReference type="NCBI Taxonomy" id="1353533"/>
    <lineage>
        <taxon>Bacteria</taxon>
        <taxon>Pseudomonadati</taxon>
        <taxon>Pseudomonadota</taxon>
        <taxon>Gammaproteobacteria</taxon>
        <taxon>Alteromonadales</taxon>
        <taxon>Pseudoalteromonadaceae</taxon>
        <taxon>Pseudoalteromonas</taxon>
    </lineage>
</organism>
<sequence length="188" mass="20597">MNAIIKISTISALSVLLLGCGANASEHGEPDKPVATNPLVDPNVGSGIKNKSDPTMVTLSSGELPANGIAGSKKLYVIQDEIEFVETWYNYSNEELPDIDFDKRSIVLWERGAINLNHCTSLPRVTGVSFEQFDERLSLTSIDLTKVCDSAEIYCPSEYIEGSPYKLISIPKTQESLVQENLTVIKCE</sequence>
<dbReference type="GeneID" id="29922387"/>